<dbReference type="Proteomes" id="UP000075187">
    <property type="component" value="Chromosome"/>
</dbReference>
<evidence type="ECO:0000313" key="2">
    <source>
        <dbReference type="Proteomes" id="UP000075187"/>
    </source>
</evidence>
<sequence length="79" mass="9178">MINSIRRRYAIGVKGLWLWTRRPANRGFQGRKEHWDIRAAVQGWTDLRREARGLATVRNNRSKGISDERFVALTSLRAG</sequence>
<reference evidence="1" key="1">
    <citation type="submission" date="2017-12" db="EMBL/GenBank/DDBJ databases">
        <title>Pseudomonas sp. MS586 complete sequence.</title>
        <authorList>
            <person name="Lu S."/>
            <person name="Deng P."/>
        </authorList>
    </citation>
    <scope>NUCLEOTIDE SEQUENCE</scope>
    <source>
        <strain evidence="1">MS586</strain>
    </source>
</reference>
<accession>A0ABM5ZR71</accession>
<evidence type="ECO:0000313" key="1">
    <source>
        <dbReference type="EMBL" id="AMQ86209.1"/>
    </source>
</evidence>
<name>A0ABM5ZR71_9PSED</name>
<dbReference type="EMBL" id="CP014205">
    <property type="protein sequence ID" value="AMQ86209.1"/>
    <property type="molecule type" value="Genomic_DNA"/>
</dbReference>
<proteinExistence type="predicted"/>
<gene>
    <name evidence="1" type="ORF">AWU82_23715</name>
</gene>
<organism evidence="1 2">
    <name type="scientific">Pseudomonas glycinae</name>
    <dbReference type="NCBI Taxonomy" id="1785145"/>
    <lineage>
        <taxon>Bacteria</taxon>
        <taxon>Pseudomonadati</taxon>
        <taxon>Pseudomonadota</taxon>
        <taxon>Gammaproteobacteria</taxon>
        <taxon>Pseudomonadales</taxon>
        <taxon>Pseudomonadaceae</taxon>
        <taxon>Pseudomonas</taxon>
    </lineage>
</organism>
<keyword evidence="2" id="KW-1185">Reference proteome</keyword>
<protein>
    <submittedName>
        <fullName evidence="1">Uncharacterized protein</fullName>
    </submittedName>
</protein>